<dbReference type="Proteomes" id="UP000587070">
    <property type="component" value="Unassembled WGS sequence"/>
</dbReference>
<evidence type="ECO:0000313" key="1">
    <source>
        <dbReference type="EMBL" id="MBB4247436.1"/>
    </source>
</evidence>
<name>A0A840G6C5_RHOTE</name>
<keyword evidence="2" id="KW-1185">Reference proteome</keyword>
<dbReference type="EMBL" id="JACIGE010000005">
    <property type="protein sequence ID" value="MBB4247436.1"/>
    <property type="molecule type" value="Genomic_DNA"/>
</dbReference>
<evidence type="ECO:0000313" key="2">
    <source>
        <dbReference type="Proteomes" id="UP000587070"/>
    </source>
</evidence>
<comment type="caution">
    <text evidence="1">The sequence shown here is derived from an EMBL/GenBank/DDBJ whole genome shotgun (WGS) entry which is preliminary data.</text>
</comment>
<protein>
    <submittedName>
        <fullName evidence="1">Uncharacterized protein</fullName>
    </submittedName>
</protein>
<proteinExistence type="predicted"/>
<accession>A0A840G6C5</accession>
<gene>
    <name evidence="1" type="ORF">GGD90_001807</name>
</gene>
<sequence length="175" mass="19171">MRRLVVASGSHYKNAFLAVNRFPGRLPDQYPGWIKALPVFPGEYSGLTAQQLTCLHQCQAEEIRPAPARWPDRIGVIGRQADSPRGLERSCLGEDVLSGAIEIASQQRILLELGDRRANGDFVALPLPDSLLEVGDPATEDLRNCRVRIIDDAGDECVSPKRSAFCAMRKCSAVA</sequence>
<organism evidence="1 2">
    <name type="scientific">Rhodocyclus tenuis</name>
    <name type="common">Rhodospirillum tenue</name>
    <dbReference type="NCBI Taxonomy" id="1066"/>
    <lineage>
        <taxon>Bacteria</taxon>
        <taxon>Pseudomonadati</taxon>
        <taxon>Pseudomonadota</taxon>
        <taxon>Betaproteobacteria</taxon>
        <taxon>Rhodocyclales</taxon>
        <taxon>Rhodocyclaceae</taxon>
        <taxon>Rhodocyclus</taxon>
    </lineage>
</organism>
<reference evidence="1 2" key="1">
    <citation type="submission" date="2020-08" db="EMBL/GenBank/DDBJ databases">
        <title>Genome sequencing of Purple Non-Sulfur Bacteria from various extreme environments.</title>
        <authorList>
            <person name="Mayer M."/>
        </authorList>
    </citation>
    <scope>NUCLEOTIDE SEQUENCE [LARGE SCALE GENOMIC DNA]</scope>
    <source>
        <strain evidence="1 2">2761</strain>
    </source>
</reference>
<dbReference type="AlphaFoldDB" id="A0A840G6C5"/>